<feature type="signal peptide" evidence="2">
    <location>
        <begin position="1"/>
        <end position="21"/>
    </location>
</feature>
<keyword evidence="1" id="KW-0472">Membrane</keyword>
<name>A0ABS2DPA5_9BACI</name>
<evidence type="ECO:0000313" key="3">
    <source>
        <dbReference type="EMBL" id="MBM6619481.1"/>
    </source>
</evidence>
<comment type="caution">
    <text evidence="3">The sequence shown here is derived from an EMBL/GenBank/DDBJ whole genome shotgun (WGS) entry which is preliminary data.</text>
</comment>
<evidence type="ECO:0000256" key="2">
    <source>
        <dbReference type="SAM" id="SignalP"/>
    </source>
</evidence>
<evidence type="ECO:0000256" key="1">
    <source>
        <dbReference type="SAM" id="Phobius"/>
    </source>
</evidence>
<keyword evidence="2" id="KW-0732">Signal</keyword>
<protein>
    <submittedName>
        <fullName evidence="3">Uncharacterized protein</fullName>
    </submittedName>
</protein>
<feature type="transmembrane region" description="Helical" evidence="1">
    <location>
        <begin position="116"/>
        <end position="136"/>
    </location>
</feature>
<proteinExistence type="predicted"/>
<evidence type="ECO:0000313" key="4">
    <source>
        <dbReference type="Proteomes" id="UP001518925"/>
    </source>
</evidence>
<accession>A0ABS2DPA5</accession>
<keyword evidence="1" id="KW-0812">Transmembrane</keyword>
<keyword evidence="4" id="KW-1185">Reference proteome</keyword>
<dbReference type="Proteomes" id="UP001518925">
    <property type="component" value="Unassembled WGS sequence"/>
</dbReference>
<dbReference type="RefSeq" id="WP_204204954.1">
    <property type="nucleotide sequence ID" value="NZ_JAFELM010000043.1"/>
</dbReference>
<dbReference type="EMBL" id="JAFELM010000043">
    <property type="protein sequence ID" value="MBM6619481.1"/>
    <property type="molecule type" value="Genomic_DNA"/>
</dbReference>
<gene>
    <name evidence="3" type="ORF">JR050_17610</name>
</gene>
<feature type="chain" id="PRO_5047367896" evidence="2">
    <location>
        <begin position="22"/>
        <end position="144"/>
    </location>
</feature>
<sequence>MKKTVIIALSLVFAFSHSVMALDWDPFVVWNGKMYEVTDEEVMDVEDKIGSVRRKANNMTGKYWGDASNAFPRGTEYYGIHGLSTHEAIAVEVEENKWMKAVYIGASHDEFSLDSITFMLVLGIMLFVVVMVIVLVDKRRRHIS</sequence>
<organism evidence="3 4">
    <name type="scientific">Bacillus suaedaesalsae</name>
    <dbReference type="NCBI Taxonomy" id="2810349"/>
    <lineage>
        <taxon>Bacteria</taxon>
        <taxon>Bacillati</taxon>
        <taxon>Bacillota</taxon>
        <taxon>Bacilli</taxon>
        <taxon>Bacillales</taxon>
        <taxon>Bacillaceae</taxon>
        <taxon>Bacillus</taxon>
    </lineage>
</organism>
<keyword evidence="1" id="KW-1133">Transmembrane helix</keyword>
<reference evidence="3 4" key="1">
    <citation type="submission" date="2021-02" db="EMBL/GenBank/DDBJ databases">
        <title>Bacillus sp. RD4P76, an endophyte from a halophyte.</title>
        <authorList>
            <person name="Sun J.-Q."/>
        </authorList>
    </citation>
    <scope>NUCLEOTIDE SEQUENCE [LARGE SCALE GENOMIC DNA]</scope>
    <source>
        <strain evidence="3 4">RD4P76</strain>
    </source>
</reference>